<dbReference type="Proteomes" id="UP000018458">
    <property type="component" value="Unassembled WGS sequence"/>
</dbReference>
<accession>E8LKF1</accession>
<gene>
    <name evidence="1" type="ORF">HMPREF9444_01199</name>
</gene>
<protein>
    <submittedName>
        <fullName evidence="1">Uncharacterized protein</fullName>
    </submittedName>
</protein>
<dbReference type="EMBL" id="AEVO01000057">
    <property type="protein sequence ID" value="EFY07003.1"/>
    <property type="molecule type" value="Genomic_DNA"/>
</dbReference>
<evidence type="ECO:0000313" key="1">
    <source>
        <dbReference type="EMBL" id="EFY07003.1"/>
    </source>
</evidence>
<organism evidence="1 2">
    <name type="scientific">Succinatimonas hippei (strain DSM 22608 / JCM 16073 / KCTC 15190 / YIT 12066)</name>
    <dbReference type="NCBI Taxonomy" id="762983"/>
    <lineage>
        <taxon>Bacteria</taxon>
        <taxon>Pseudomonadati</taxon>
        <taxon>Pseudomonadota</taxon>
        <taxon>Gammaproteobacteria</taxon>
        <taxon>Aeromonadales</taxon>
        <taxon>Succinivibrionaceae</taxon>
        <taxon>Succinatimonas</taxon>
    </lineage>
</organism>
<sequence>MLKVKTKRKHIDTAVKNIDIKTSSFITPLMLFPKTLAAVLIYKFCVLINVMKLCFRLEISRLNHQVFLIIENFSFKKR</sequence>
<proteinExistence type="predicted"/>
<evidence type="ECO:0000313" key="2">
    <source>
        <dbReference type="Proteomes" id="UP000018458"/>
    </source>
</evidence>
<comment type="caution">
    <text evidence="1">The sequence shown here is derived from an EMBL/GenBank/DDBJ whole genome shotgun (WGS) entry which is preliminary data.</text>
</comment>
<dbReference type="HOGENOM" id="CLU_2620717_0_0_6"/>
<keyword evidence="2" id="KW-1185">Reference proteome</keyword>
<name>E8LKF1_SUCHY</name>
<reference evidence="1 2" key="1">
    <citation type="submission" date="2011-01" db="EMBL/GenBank/DDBJ databases">
        <authorList>
            <person name="Weinstock G."/>
            <person name="Sodergren E."/>
            <person name="Clifton S."/>
            <person name="Fulton L."/>
            <person name="Fulton B."/>
            <person name="Courtney L."/>
            <person name="Fronick C."/>
            <person name="Harrison M."/>
            <person name="Strong C."/>
            <person name="Farmer C."/>
            <person name="Delahaunty K."/>
            <person name="Markovic C."/>
            <person name="Hall O."/>
            <person name="Minx P."/>
            <person name="Tomlinson C."/>
            <person name="Mitreva M."/>
            <person name="Hou S."/>
            <person name="Chen J."/>
            <person name="Wollam A."/>
            <person name="Pepin K.H."/>
            <person name="Johnson M."/>
            <person name="Bhonagiri V."/>
            <person name="Zhang X."/>
            <person name="Suruliraj S."/>
            <person name="Warren W."/>
            <person name="Chinwalla A."/>
            <person name="Mardis E.R."/>
            <person name="Wilson R.K."/>
        </authorList>
    </citation>
    <scope>NUCLEOTIDE SEQUENCE [LARGE SCALE GENOMIC DNA]</scope>
    <source>
        <strain evidence="2">DSM 22608 / JCM 16073 / KCTC 15190 / YIT 12066</strain>
    </source>
</reference>
<dbReference type="AlphaFoldDB" id="E8LKF1"/>
<dbReference type="STRING" id="762983.HMPREF9444_01199"/>